<evidence type="ECO:0000313" key="1">
    <source>
        <dbReference type="EMBL" id="TGE36300.1"/>
    </source>
</evidence>
<proteinExistence type="predicted"/>
<evidence type="ECO:0000313" key="2">
    <source>
        <dbReference type="Proteomes" id="UP000298460"/>
    </source>
</evidence>
<sequence length="119" mass="13868">MSFSAWWRRIVTNEVYMILRLKQRDTEGFDLEILQQIGVAVDELVVMRCELARVLRLLPIDQQQVVIDVDLLGVSLLEVAERNQRCRSVWVSIPIFGSKARKPKLMRVRFSSEPLKTNL</sequence>
<protein>
    <submittedName>
        <fullName evidence="1">Uncharacterized protein</fullName>
    </submittedName>
</protein>
<comment type="caution">
    <text evidence="1">The sequence shown here is derived from an EMBL/GenBank/DDBJ whole genome shotgun (WGS) entry which is preliminary data.</text>
</comment>
<dbReference type="OrthoDB" id="9782703at2"/>
<name>A0A4Z0R0N5_9FIRM</name>
<dbReference type="AlphaFoldDB" id="A0A4Z0R0N5"/>
<keyword evidence="2" id="KW-1185">Reference proteome</keyword>
<reference evidence="1 2" key="1">
    <citation type="submission" date="2019-03" db="EMBL/GenBank/DDBJ databases">
        <title>Draft Genome Sequence of Desulfosporosinus fructosivorans Strain 63.6F, Isolated from Marine Sediment in the Baltic Sea.</title>
        <authorList>
            <person name="Hausmann B."/>
            <person name="Vandieken V."/>
            <person name="Pjevac P."/>
            <person name="Schreck K."/>
            <person name="Herbold C.W."/>
            <person name="Loy A."/>
        </authorList>
    </citation>
    <scope>NUCLEOTIDE SEQUENCE [LARGE SCALE GENOMIC DNA]</scope>
    <source>
        <strain evidence="1 2">63.6F</strain>
    </source>
</reference>
<gene>
    <name evidence="1" type="ORF">E4K67_20405</name>
</gene>
<dbReference type="EMBL" id="SPQQ01000008">
    <property type="protein sequence ID" value="TGE36300.1"/>
    <property type="molecule type" value="Genomic_DNA"/>
</dbReference>
<organism evidence="1 2">
    <name type="scientific">Desulfosporosinus fructosivorans</name>
    <dbReference type="NCBI Taxonomy" id="2018669"/>
    <lineage>
        <taxon>Bacteria</taxon>
        <taxon>Bacillati</taxon>
        <taxon>Bacillota</taxon>
        <taxon>Clostridia</taxon>
        <taxon>Eubacteriales</taxon>
        <taxon>Desulfitobacteriaceae</taxon>
        <taxon>Desulfosporosinus</taxon>
    </lineage>
</organism>
<dbReference type="Proteomes" id="UP000298460">
    <property type="component" value="Unassembled WGS sequence"/>
</dbReference>
<accession>A0A4Z0R0N5</accession>